<comment type="caution">
    <text evidence="3">The sequence shown here is derived from an EMBL/GenBank/DDBJ whole genome shotgun (WGS) entry which is preliminary data.</text>
</comment>
<proteinExistence type="predicted"/>
<dbReference type="InterPro" id="IPR051450">
    <property type="entry name" value="Gfo/Idh/MocA_Oxidoreductases"/>
</dbReference>
<gene>
    <name evidence="3" type="ORF">BJP25_29980</name>
</gene>
<organism evidence="3 4">
    <name type="scientific">Actinokineospora bangkokensis</name>
    <dbReference type="NCBI Taxonomy" id="1193682"/>
    <lineage>
        <taxon>Bacteria</taxon>
        <taxon>Bacillati</taxon>
        <taxon>Actinomycetota</taxon>
        <taxon>Actinomycetes</taxon>
        <taxon>Pseudonocardiales</taxon>
        <taxon>Pseudonocardiaceae</taxon>
        <taxon>Actinokineospora</taxon>
    </lineage>
</organism>
<dbReference type="GO" id="GO:0000166">
    <property type="term" value="F:nucleotide binding"/>
    <property type="evidence" value="ECO:0007669"/>
    <property type="project" value="InterPro"/>
</dbReference>
<dbReference type="PANTHER" id="PTHR43377">
    <property type="entry name" value="BILIVERDIN REDUCTASE A"/>
    <property type="match status" value="1"/>
</dbReference>
<dbReference type="InterPro" id="IPR000683">
    <property type="entry name" value="Gfo/Idh/MocA-like_OxRdtase_N"/>
</dbReference>
<dbReference type="RefSeq" id="WP_075977477.1">
    <property type="nucleotide sequence ID" value="NZ_MKQR01000026.1"/>
</dbReference>
<feature type="domain" description="GFO/IDH/MocA-like oxidoreductase" evidence="2">
    <location>
        <begin position="136"/>
        <end position="240"/>
    </location>
</feature>
<dbReference type="Gene3D" id="3.30.360.10">
    <property type="entry name" value="Dihydrodipicolinate Reductase, domain 2"/>
    <property type="match status" value="1"/>
</dbReference>
<evidence type="ECO:0000313" key="4">
    <source>
        <dbReference type="Proteomes" id="UP000186040"/>
    </source>
</evidence>
<sequence length="368" mass="38768">MDSSTRPVGLAVIGAGYWGPNLVRNAQATEGVRLRYLCDLDAERARRVLGGYSTVAVSDSLDAVLADPEVDAVAIATPAATHLPVALAALEAGKHVLVEKPLAATYAEGAALVRAAEERGLTLMLDHTYCYTPAVAHLRELVRSGGVGDVQYLDSVRINLGLVQPDVDVLWDLAPHDLSIFLSILPDGVRPLAVAAHGSDPIGAGRACVAHLTIQLTGGAMAHVHVNWLSPTKIRTMVIGGSARTVVWDDLNPTQRLSVYDRGVDRAAADELAEGERRQAIISYRTGDMVAPALPEREALRAVMAEFRDAITERRAPLTDGRSGLRVLAILEAASASLAQGGVFLPVLGDESGEADLAAGDHAEGALL</sequence>
<dbReference type="SUPFAM" id="SSF55347">
    <property type="entry name" value="Glyceraldehyde-3-phosphate dehydrogenase-like, C-terminal domain"/>
    <property type="match status" value="1"/>
</dbReference>
<dbReference type="Pfam" id="PF01408">
    <property type="entry name" value="GFO_IDH_MocA"/>
    <property type="match status" value="1"/>
</dbReference>
<dbReference type="STRING" id="1193682.BJP25_29980"/>
<reference evidence="3 4" key="1">
    <citation type="submission" date="2016-10" db="EMBL/GenBank/DDBJ databases">
        <title>The Draft Genome Sequence of Actinokineospora bangkokensis 44EHWT reveals the biosynthetic pathway of antifungal compounds Thailandins with unusual extender unit butylmalonyl-CoA.</title>
        <authorList>
            <person name="Greule A."/>
            <person name="Intra B."/>
            <person name="Flemming S."/>
            <person name="Rommel M.G."/>
            <person name="Panbangred W."/>
            <person name="Bechthold A."/>
        </authorList>
    </citation>
    <scope>NUCLEOTIDE SEQUENCE [LARGE SCALE GENOMIC DNA]</scope>
    <source>
        <strain evidence="3 4">44EHW</strain>
    </source>
</reference>
<protein>
    <submittedName>
        <fullName evidence="3">Oxidoreductase</fullName>
    </submittedName>
</protein>
<keyword evidence="4" id="KW-1185">Reference proteome</keyword>
<dbReference type="OrthoDB" id="179913at2"/>
<evidence type="ECO:0000259" key="2">
    <source>
        <dbReference type="Pfam" id="PF22725"/>
    </source>
</evidence>
<evidence type="ECO:0000313" key="3">
    <source>
        <dbReference type="EMBL" id="OLR90806.1"/>
    </source>
</evidence>
<dbReference type="InterPro" id="IPR036291">
    <property type="entry name" value="NAD(P)-bd_dom_sf"/>
</dbReference>
<evidence type="ECO:0000259" key="1">
    <source>
        <dbReference type="Pfam" id="PF01408"/>
    </source>
</evidence>
<dbReference type="PANTHER" id="PTHR43377:SF6">
    <property type="entry name" value="GFO_IDH_MOCA-LIKE OXIDOREDUCTASE N-TERMINAL DOMAIN-CONTAINING PROTEIN"/>
    <property type="match status" value="1"/>
</dbReference>
<dbReference type="EMBL" id="MKQR01000026">
    <property type="protein sequence ID" value="OLR90806.1"/>
    <property type="molecule type" value="Genomic_DNA"/>
</dbReference>
<dbReference type="AlphaFoldDB" id="A0A1Q9LFJ8"/>
<dbReference type="Gene3D" id="3.40.50.720">
    <property type="entry name" value="NAD(P)-binding Rossmann-like Domain"/>
    <property type="match status" value="1"/>
</dbReference>
<name>A0A1Q9LFJ8_9PSEU</name>
<dbReference type="Proteomes" id="UP000186040">
    <property type="component" value="Unassembled WGS sequence"/>
</dbReference>
<dbReference type="InterPro" id="IPR055170">
    <property type="entry name" value="GFO_IDH_MocA-like_dom"/>
</dbReference>
<accession>A0A1Q9LFJ8</accession>
<dbReference type="SUPFAM" id="SSF51735">
    <property type="entry name" value="NAD(P)-binding Rossmann-fold domains"/>
    <property type="match status" value="1"/>
</dbReference>
<feature type="domain" description="Gfo/Idh/MocA-like oxidoreductase N-terminal" evidence="1">
    <location>
        <begin position="10"/>
        <end position="127"/>
    </location>
</feature>
<dbReference type="Pfam" id="PF22725">
    <property type="entry name" value="GFO_IDH_MocA_C3"/>
    <property type="match status" value="1"/>
</dbReference>